<comment type="similarity">
    <text evidence="2">Belongs to the UPF0126 family.</text>
</comment>
<keyword evidence="4 8" id="KW-0812">Transmembrane</keyword>
<feature type="transmembrane region" description="Helical" evidence="8">
    <location>
        <begin position="89"/>
        <end position="110"/>
    </location>
</feature>
<dbReference type="PANTHER" id="PTHR30506:SF3">
    <property type="entry name" value="UPF0126 INNER MEMBRANE PROTEIN YADS-RELATED"/>
    <property type="match status" value="1"/>
</dbReference>
<dbReference type="PANTHER" id="PTHR30506">
    <property type="entry name" value="INNER MEMBRANE PROTEIN"/>
    <property type="match status" value="1"/>
</dbReference>
<dbReference type="KEGG" id="hat:RC74_09170"/>
<evidence type="ECO:0000256" key="8">
    <source>
        <dbReference type="SAM" id="Phobius"/>
    </source>
</evidence>
<feature type="transmembrane region" description="Helical" evidence="8">
    <location>
        <begin position="30"/>
        <end position="51"/>
    </location>
</feature>
<reference evidence="10 11" key="1">
    <citation type="submission" date="2016-02" db="EMBL/GenBank/DDBJ databases">
        <title>Complete genome sequence of Halocynthiibacter arcticus PAMC 20958t from arctic marine sediment.</title>
        <authorList>
            <person name="Lee Y.M."/>
            <person name="Baek K."/>
            <person name="Lee H.K."/>
            <person name="Shin S.C."/>
        </authorList>
    </citation>
    <scope>NUCLEOTIDE SEQUENCE [LARGE SCALE GENOMIC DNA]</scope>
    <source>
        <strain evidence="10">PAMC 20958</strain>
    </source>
</reference>
<dbReference type="GO" id="GO:0005886">
    <property type="term" value="C:plasma membrane"/>
    <property type="evidence" value="ECO:0007669"/>
    <property type="project" value="UniProtKB-SubCell"/>
</dbReference>
<evidence type="ECO:0000259" key="9">
    <source>
        <dbReference type="Pfam" id="PF03458"/>
    </source>
</evidence>
<dbReference type="Proteomes" id="UP000070371">
    <property type="component" value="Chromosome"/>
</dbReference>
<evidence type="ECO:0000256" key="1">
    <source>
        <dbReference type="ARBA" id="ARBA00004651"/>
    </source>
</evidence>
<evidence type="ECO:0000256" key="7">
    <source>
        <dbReference type="SAM" id="MobiDB-lite"/>
    </source>
</evidence>
<feature type="domain" description="Glycine transporter" evidence="9">
    <location>
        <begin position="90"/>
        <end position="162"/>
    </location>
</feature>
<comment type="subcellular location">
    <subcellularLocation>
        <location evidence="1">Cell membrane</location>
        <topology evidence="1">Multi-pass membrane protein</topology>
    </subcellularLocation>
</comment>
<gene>
    <name evidence="10" type="ORF">RC74_09170</name>
</gene>
<evidence type="ECO:0000256" key="2">
    <source>
        <dbReference type="ARBA" id="ARBA00008193"/>
    </source>
</evidence>
<dbReference type="OrthoDB" id="9791874at2"/>
<keyword evidence="11" id="KW-1185">Reference proteome</keyword>
<dbReference type="InterPro" id="IPR005115">
    <property type="entry name" value="Gly_transporter"/>
</dbReference>
<evidence type="ECO:0000256" key="5">
    <source>
        <dbReference type="ARBA" id="ARBA00022989"/>
    </source>
</evidence>
<dbReference type="EMBL" id="CP014327">
    <property type="protein sequence ID" value="AML51401.1"/>
    <property type="molecule type" value="Genomic_DNA"/>
</dbReference>
<feature type="region of interest" description="Disordered" evidence="7">
    <location>
        <begin position="200"/>
        <end position="219"/>
    </location>
</feature>
<keyword evidence="6 8" id="KW-0472">Membrane</keyword>
<feature type="transmembrane region" description="Helical" evidence="8">
    <location>
        <begin position="148"/>
        <end position="166"/>
    </location>
</feature>
<protein>
    <recommendedName>
        <fullName evidence="9">Glycine transporter domain-containing protein</fullName>
    </recommendedName>
</protein>
<dbReference type="RefSeq" id="WP_052274798.1">
    <property type="nucleotide sequence ID" value="NZ_CP014327.1"/>
</dbReference>
<keyword evidence="5 8" id="KW-1133">Transmembrane helix</keyword>
<feature type="transmembrane region" description="Helical" evidence="8">
    <location>
        <begin position="6"/>
        <end position="23"/>
    </location>
</feature>
<feature type="transmembrane region" description="Helical" evidence="8">
    <location>
        <begin position="63"/>
        <end position="82"/>
    </location>
</feature>
<accession>A0A126UZB3</accession>
<dbReference type="AlphaFoldDB" id="A0A126UZB3"/>
<keyword evidence="3" id="KW-1003">Cell membrane</keyword>
<evidence type="ECO:0000256" key="3">
    <source>
        <dbReference type="ARBA" id="ARBA00022475"/>
    </source>
</evidence>
<feature type="domain" description="Glycine transporter" evidence="9">
    <location>
        <begin position="6"/>
        <end position="79"/>
    </location>
</feature>
<evidence type="ECO:0000313" key="11">
    <source>
        <dbReference type="Proteomes" id="UP000070371"/>
    </source>
</evidence>
<organism evidence="10 11">
    <name type="scientific">Falsihalocynthiibacter arcticus</name>
    <dbReference type="NCBI Taxonomy" id="1579316"/>
    <lineage>
        <taxon>Bacteria</taxon>
        <taxon>Pseudomonadati</taxon>
        <taxon>Pseudomonadota</taxon>
        <taxon>Alphaproteobacteria</taxon>
        <taxon>Rhodobacterales</taxon>
        <taxon>Roseobacteraceae</taxon>
        <taxon>Falsihalocynthiibacter</taxon>
    </lineage>
</organism>
<feature type="transmembrane region" description="Helical" evidence="8">
    <location>
        <begin position="172"/>
        <end position="194"/>
    </location>
</feature>
<evidence type="ECO:0000313" key="10">
    <source>
        <dbReference type="EMBL" id="AML51401.1"/>
    </source>
</evidence>
<name>A0A126UZB3_9RHOB</name>
<dbReference type="Pfam" id="PF03458">
    <property type="entry name" value="Gly_transporter"/>
    <property type="match status" value="2"/>
</dbReference>
<proteinExistence type="inferred from homology"/>
<dbReference type="STRING" id="1579316.RC74_09170"/>
<feature type="transmembrane region" description="Helical" evidence="8">
    <location>
        <begin position="116"/>
        <end position="136"/>
    </location>
</feature>
<evidence type="ECO:0000256" key="4">
    <source>
        <dbReference type="ARBA" id="ARBA00022692"/>
    </source>
</evidence>
<evidence type="ECO:0000256" key="6">
    <source>
        <dbReference type="ARBA" id="ARBA00023136"/>
    </source>
</evidence>
<sequence>MSIVIFLDFVGVTLFAVTGALVASRKQLDIIGFIFLAMVTGTGGGTVRDLILGVPVFWVEQPLFILVCTVAAVLTFFIAHFLESRYLWLLWLDAVALAAYAVFGAYKGLLVTGSPVIAVVMGVLTGGLGGVFRDILASEPSVLMRKDIYLAAAMVGGLIYVGILGAGVDQFVAAGLGFILAFLTRSGALAYGWSMPAYRSRPGRDPEVSLDAANRNNPD</sequence>